<comment type="caution">
    <text evidence="1">The sequence shown here is derived from an EMBL/GenBank/DDBJ whole genome shotgun (WGS) entry which is preliminary data.</text>
</comment>
<proteinExistence type="predicted"/>
<gene>
    <name evidence="1" type="ORF">LCGC14_1596720</name>
</gene>
<evidence type="ECO:0000313" key="1">
    <source>
        <dbReference type="EMBL" id="KKM25262.1"/>
    </source>
</evidence>
<dbReference type="EMBL" id="LAZR01012751">
    <property type="protein sequence ID" value="KKM25262.1"/>
    <property type="molecule type" value="Genomic_DNA"/>
</dbReference>
<reference evidence="1" key="1">
    <citation type="journal article" date="2015" name="Nature">
        <title>Complex archaea that bridge the gap between prokaryotes and eukaryotes.</title>
        <authorList>
            <person name="Spang A."/>
            <person name="Saw J.H."/>
            <person name="Jorgensen S.L."/>
            <person name="Zaremba-Niedzwiedzka K."/>
            <person name="Martijn J."/>
            <person name="Lind A.E."/>
            <person name="van Eijk R."/>
            <person name="Schleper C."/>
            <person name="Guy L."/>
            <person name="Ettema T.J."/>
        </authorList>
    </citation>
    <scope>NUCLEOTIDE SEQUENCE</scope>
</reference>
<accession>A0A0F9ICR6</accession>
<sequence length="256" mass="28098">MRFVHYSGESGLTKLDPAYHGTGIAGTEKRVAREYPDIFTPRLYAYHTQHTRDSKPGTFVYVGDVPDSLVLLAGSESAKALTVTGADLLRYGYAKMDVRARVEIETRRAFDCGYHAIDTGLGGIILLHPIEVTELPRDAMREIVELHNREGGCTYSLTLGNMAGKTGYAVSVHPFCNQQVAGKAIRYEHVVAFAAENRVLASDTILHIGTWYDTTTNATDIDVITTVGTVGWALELARKFDQKAIFDLSAMVTIPV</sequence>
<organism evidence="1">
    <name type="scientific">marine sediment metagenome</name>
    <dbReference type="NCBI Taxonomy" id="412755"/>
    <lineage>
        <taxon>unclassified sequences</taxon>
        <taxon>metagenomes</taxon>
        <taxon>ecological metagenomes</taxon>
    </lineage>
</organism>
<name>A0A0F9ICR6_9ZZZZ</name>
<protein>
    <submittedName>
        <fullName evidence="1">Uncharacterized protein</fullName>
    </submittedName>
</protein>
<dbReference type="AlphaFoldDB" id="A0A0F9ICR6"/>